<dbReference type="InterPro" id="IPR017850">
    <property type="entry name" value="Alkaline_phosphatase_core_sf"/>
</dbReference>
<keyword evidence="7 8" id="KW-0472">Membrane</keyword>
<dbReference type="CDD" id="cd16015">
    <property type="entry name" value="LTA_synthase"/>
    <property type="match status" value="1"/>
</dbReference>
<comment type="caution">
    <text evidence="11">The sequence shown here is derived from an EMBL/GenBank/DDBJ whole genome shotgun (WGS) entry which is preliminary data.</text>
</comment>
<evidence type="ECO:0000313" key="11">
    <source>
        <dbReference type="EMBL" id="GIQ64403.1"/>
    </source>
</evidence>
<evidence type="ECO:0000256" key="3">
    <source>
        <dbReference type="ARBA" id="ARBA00009983"/>
    </source>
</evidence>
<evidence type="ECO:0000256" key="7">
    <source>
        <dbReference type="ARBA" id="ARBA00023136"/>
    </source>
</evidence>
<evidence type="ECO:0000256" key="5">
    <source>
        <dbReference type="ARBA" id="ARBA00022692"/>
    </source>
</evidence>
<accession>A0ABQ4N820</accession>
<feature type="domain" description="Sulfatase N-terminal" evidence="10">
    <location>
        <begin position="280"/>
        <end position="567"/>
    </location>
</feature>
<dbReference type="InterPro" id="IPR012160">
    <property type="entry name" value="LtaS-like"/>
</dbReference>
<dbReference type="InterPro" id="IPR050448">
    <property type="entry name" value="OpgB/LTA_synthase_biosynth"/>
</dbReference>
<dbReference type="RefSeq" id="WP_213529121.1">
    <property type="nucleotide sequence ID" value="NZ_BOVJ01000093.1"/>
</dbReference>
<dbReference type="SUPFAM" id="SSF53649">
    <property type="entry name" value="Alkaline phosphatase-like"/>
    <property type="match status" value="1"/>
</dbReference>
<keyword evidence="5 9" id="KW-0812">Transmembrane</keyword>
<feature type="transmembrane region" description="Helical" evidence="9">
    <location>
        <begin position="175"/>
        <end position="197"/>
    </location>
</feature>
<dbReference type="PANTHER" id="PTHR47371:SF3">
    <property type="entry name" value="PHOSPHOGLYCEROL TRANSFERASE I"/>
    <property type="match status" value="1"/>
</dbReference>
<proteinExistence type="inferred from homology"/>
<keyword evidence="12" id="KW-1185">Reference proteome</keyword>
<name>A0ABQ4N820_9BACL</name>
<dbReference type="InterPro" id="IPR000917">
    <property type="entry name" value="Sulfatase_N"/>
</dbReference>
<sequence length="662" mass="74407">MISSLQQTARRGIRVTVEIVERLYGIELLLFYAAMLLKLILFDRLIDVKNMAMTPDDVLVALGSLALVSFWTILLPFRGRIAALAILNLVLTLVIYADLVYYRYFQDLISVPVLFQASQLDSLGGSIGALLRPVDLWLYADWPFVIPFMLYALFGNRDARRSRTHNAARPVWRKLTLRLSVSLIVFACGMALVFVPVNIAKNTWAKGLFSGNWWNVSLYNVTGVIGFHGYDAYRYAERRLFHHNKLPAEQTAEAGDWFKARGEARARAESDGLFGAYKGSNVIVIQVEALQNFVIGRSVNGQEVTPNMNRLLEDSVYFSRFYHQTAQGRTSDADFAVQCSAHPVLNGSVFIQYAHNEFECLPKVLKDNGYTASAFHAYEGGFWNRNVMYDRLGYDHFYNKKHFAMDEPLGWSLGDDSFFQQSISLLAKQKQPFYAFLITLTSHHPYSLPKDRRKLDVGEYDGTIFGDYLQSVHYVDQAVGHLVERLKKEGLWDKTILLLYGDHDNSINEWSYFESFVGKPLNEIERQQMLKQVPLIVHLPDGAHAGTYDDVGGQIDLSPTIQHLLGISTKDQHLVGTPLITAKPVAEDKQVVLRSGAFTDGKVYYLPSSDGIPENGACWDLASGETTDPAICKPGAQAAARELAASDRLVEYNLVPVLSRGE</sequence>
<gene>
    <name evidence="11" type="ORF">PACILC2_29710</name>
</gene>
<dbReference type="Gene3D" id="3.30.1120.170">
    <property type="match status" value="1"/>
</dbReference>
<dbReference type="EMBL" id="BOVJ01000093">
    <property type="protein sequence ID" value="GIQ64403.1"/>
    <property type="molecule type" value="Genomic_DNA"/>
</dbReference>
<evidence type="ECO:0000256" key="2">
    <source>
        <dbReference type="ARBA" id="ARBA00004936"/>
    </source>
</evidence>
<feature type="transmembrane region" description="Helical" evidence="9">
    <location>
        <begin position="28"/>
        <end position="46"/>
    </location>
</feature>
<feature type="transmembrane region" description="Helical" evidence="9">
    <location>
        <begin position="84"/>
        <end position="104"/>
    </location>
</feature>
<evidence type="ECO:0000313" key="12">
    <source>
        <dbReference type="Proteomes" id="UP000680304"/>
    </source>
</evidence>
<feature type="transmembrane region" description="Helical" evidence="9">
    <location>
        <begin position="136"/>
        <end position="154"/>
    </location>
</feature>
<dbReference type="Pfam" id="PF00884">
    <property type="entry name" value="Sulfatase"/>
    <property type="match status" value="1"/>
</dbReference>
<evidence type="ECO:0000256" key="6">
    <source>
        <dbReference type="ARBA" id="ARBA00022989"/>
    </source>
</evidence>
<evidence type="ECO:0000256" key="9">
    <source>
        <dbReference type="SAM" id="Phobius"/>
    </source>
</evidence>
<dbReference type="PANTHER" id="PTHR47371">
    <property type="entry name" value="LIPOTEICHOIC ACID SYNTHASE"/>
    <property type="match status" value="1"/>
</dbReference>
<comment type="pathway">
    <text evidence="2">Cell wall biogenesis; lipoteichoic acid biosynthesis.</text>
</comment>
<evidence type="ECO:0000259" key="10">
    <source>
        <dbReference type="Pfam" id="PF00884"/>
    </source>
</evidence>
<dbReference type="Proteomes" id="UP000680304">
    <property type="component" value="Unassembled WGS sequence"/>
</dbReference>
<comment type="similarity">
    <text evidence="3 8">Belongs to the LTA synthase family.</text>
</comment>
<evidence type="ECO:0000256" key="1">
    <source>
        <dbReference type="ARBA" id="ARBA00004651"/>
    </source>
</evidence>
<feature type="transmembrane region" description="Helical" evidence="9">
    <location>
        <begin position="58"/>
        <end position="77"/>
    </location>
</feature>
<evidence type="ECO:0000256" key="4">
    <source>
        <dbReference type="ARBA" id="ARBA00022475"/>
    </source>
</evidence>
<dbReference type="Gene3D" id="3.40.720.10">
    <property type="entry name" value="Alkaline Phosphatase, subunit A"/>
    <property type="match status" value="1"/>
</dbReference>
<keyword evidence="6 9" id="KW-1133">Transmembrane helix</keyword>
<comment type="subcellular location">
    <subcellularLocation>
        <location evidence="1">Cell membrane</location>
        <topology evidence="1">Multi-pass membrane protein</topology>
    </subcellularLocation>
</comment>
<dbReference type="PIRSF" id="PIRSF005091">
    <property type="entry name" value="Mmb_sulf_HI1246"/>
    <property type="match status" value="1"/>
</dbReference>
<protein>
    <submittedName>
        <fullName evidence="11">Sulfatase</fullName>
    </submittedName>
</protein>
<evidence type="ECO:0000256" key="8">
    <source>
        <dbReference type="PIRNR" id="PIRNR005091"/>
    </source>
</evidence>
<keyword evidence="4 8" id="KW-1003">Cell membrane</keyword>
<reference evidence="11 12" key="1">
    <citation type="submission" date="2021-04" db="EMBL/GenBank/DDBJ databases">
        <title>Draft genome sequence of Paenibacillus cisolokensis, LC2-13A.</title>
        <authorList>
            <person name="Uke A."/>
            <person name="Chhe C."/>
            <person name="Baramee S."/>
            <person name="Kosugi A."/>
        </authorList>
    </citation>
    <scope>NUCLEOTIDE SEQUENCE [LARGE SCALE GENOMIC DNA]</scope>
    <source>
        <strain evidence="11 12">LC2-13A</strain>
    </source>
</reference>
<organism evidence="11 12">
    <name type="scientific">Paenibacillus cisolokensis</name>
    <dbReference type="NCBI Taxonomy" id="1658519"/>
    <lineage>
        <taxon>Bacteria</taxon>
        <taxon>Bacillati</taxon>
        <taxon>Bacillota</taxon>
        <taxon>Bacilli</taxon>
        <taxon>Bacillales</taxon>
        <taxon>Paenibacillaceae</taxon>
        <taxon>Paenibacillus</taxon>
    </lineage>
</organism>